<dbReference type="InterPro" id="IPR036291">
    <property type="entry name" value="NAD(P)-bd_dom_sf"/>
</dbReference>
<dbReference type="PRINTS" id="PR00081">
    <property type="entry name" value="GDHRDH"/>
</dbReference>
<dbReference type="InterPro" id="IPR020904">
    <property type="entry name" value="Sc_DH/Rdtase_CS"/>
</dbReference>
<dbReference type="Gene3D" id="3.40.50.720">
    <property type="entry name" value="NAD(P)-binding Rossmann-like Domain"/>
    <property type="match status" value="1"/>
</dbReference>
<evidence type="ECO:0000313" key="4">
    <source>
        <dbReference type="Proteomes" id="UP000603317"/>
    </source>
</evidence>
<dbReference type="Pfam" id="PF13561">
    <property type="entry name" value="adh_short_C2"/>
    <property type="match status" value="1"/>
</dbReference>
<dbReference type="PANTHER" id="PTHR43669">
    <property type="entry name" value="5-KETO-D-GLUCONATE 5-REDUCTASE"/>
    <property type="match status" value="1"/>
</dbReference>
<dbReference type="Proteomes" id="UP000603317">
    <property type="component" value="Unassembled WGS sequence"/>
</dbReference>
<keyword evidence="2" id="KW-0560">Oxidoreductase</keyword>
<dbReference type="EMBL" id="BMID01000001">
    <property type="protein sequence ID" value="GGA06749.1"/>
    <property type="molecule type" value="Genomic_DNA"/>
</dbReference>
<evidence type="ECO:0000256" key="1">
    <source>
        <dbReference type="ARBA" id="ARBA00006484"/>
    </source>
</evidence>
<evidence type="ECO:0000313" key="3">
    <source>
        <dbReference type="EMBL" id="GGA06749.1"/>
    </source>
</evidence>
<dbReference type="PANTHER" id="PTHR43669:SF8">
    <property type="entry name" value="SHORT-CHAIN TYPE DEHYDROGENASE_REDUCTASE-RELATED"/>
    <property type="match status" value="1"/>
</dbReference>
<dbReference type="RefSeq" id="WP_188642176.1">
    <property type="nucleotide sequence ID" value="NZ_BMID01000001.1"/>
</dbReference>
<accession>A0ABQ1FCS9</accession>
<proteinExistence type="inferred from homology"/>
<dbReference type="InterPro" id="IPR002347">
    <property type="entry name" value="SDR_fam"/>
</dbReference>
<protein>
    <submittedName>
        <fullName evidence="3">Short-chain dehydrogenase</fullName>
    </submittedName>
</protein>
<gene>
    <name evidence="3" type="ORF">GCM10010923_15820</name>
</gene>
<comment type="caution">
    <text evidence="3">The sequence shown here is derived from an EMBL/GenBank/DDBJ whole genome shotgun (WGS) entry which is preliminary data.</text>
</comment>
<reference evidence="4" key="1">
    <citation type="journal article" date="2019" name="Int. J. Syst. Evol. Microbiol.">
        <title>The Global Catalogue of Microorganisms (GCM) 10K type strain sequencing project: providing services to taxonomists for standard genome sequencing and annotation.</title>
        <authorList>
            <consortium name="The Broad Institute Genomics Platform"/>
            <consortium name="The Broad Institute Genome Sequencing Center for Infectious Disease"/>
            <person name="Wu L."/>
            <person name="Ma J."/>
        </authorList>
    </citation>
    <scope>NUCLEOTIDE SEQUENCE [LARGE SCALE GENOMIC DNA]</scope>
    <source>
        <strain evidence="4">CGMCC 1.15297</strain>
    </source>
</reference>
<dbReference type="SUPFAM" id="SSF51735">
    <property type="entry name" value="NAD(P)-binding Rossmann-fold domains"/>
    <property type="match status" value="1"/>
</dbReference>
<organism evidence="3 4">
    <name type="scientific">Blastomonas marina</name>
    <dbReference type="NCBI Taxonomy" id="1867408"/>
    <lineage>
        <taxon>Bacteria</taxon>
        <taxon>Pseudomonadati</taxon>
        <taxon>Pseudomonadota</taxon>
        <taxon>Alphaproteobacteria</taxon>
        <taxon>Sphingomonadales</taxon>
        <taxon>Sphingomonadaceae</taxon>
        <taxon>Blastomonas</taxon>
    </lineage>
</organism>
<comment type="similarity">
    <text evidence="1">Belongs to the short-chain dehydrogenases/reductases (SDR) family.</text>
</comment>
<name>A0ABQ1FCS9_9SPHN</name>
<dbReference type="CDD" id="cd05233">
    <property type="entry name" value="SDR_c"/>
    <property type="match status" value="1"/>
</dbReference>
<evidence type="ECO:0000256" key="2">
    <source>
        <dbReference type="ARBA" id="ARBA00023002"/>
    </source>
</evidence>
<sequence>MTFDFSGKHALVTGAASGIGAATARRLAADGVDTLHLVDPDGDGLDALDLACTVHRHVADVSDEAFWNEFDAAEHRLDLALANAGIGSGGQIADLELAEWRKVMAVNLDGAFLTLRSALRAMKLRGGGSAVITASITGVKPVPGIGPYGVSKAGAAHLARIAAAENAAHGIRVNAIAPGGVDTAIWESSPDFRKSAAEQGREATIAAMGAMSPRGRFATADEIAGEIAFLLSDLAGNVTGTVHVTDGGYSL</sequence>
<keyword evidence="4" id="KW-1185">Reference proteome</keyword>
<dbReference type="PROSITE" id="PS00061">
    <property type="entry name" value="ADH_SHORT"/>
    <property type="match status" value="1"/>
</dbReference>